<dbReference type="RefSeq" id="YP_009052098.1">
    <property type="nucleotide sequence ID" value="NC_024697.1"/>
</dbReference>
<dbReference type="EMBL" id="KJ645900">
    <property type="protein sequence ID" value="AII16951.1"/>
    <property type="molecule type" value="Genomic_DNA"/>
</dbReference>
<dbReference type="KEGG" id="vg:20041395"/>
<dbReference type="Proteomes" id="UP000028667">
    <property type="component" value="Segment"/>
</dbReference>
<proteinExistence type="predicted"/>
<keyword evidence="2" id="KW-1185">Reference proteome</keyword>
<protein>
    <submittedName>
        <fullName evidence="1">Uncharacterized protein</fullName>
    </submittedName>
</protein>
<accession>A0A076FHQ3</accession>
<evidence type="ECO:0000313" key="2">
    <source>
        <dbReference type="Proteomes" id="UP000028667"/>
    </source>
</evidence>
<name>A0A076FHQ3_9VIRU</name>
<sequence>MTSIDHKMCCHVRSLSYRIDQVDTKMMMLLEKYKTDRRSFLDAFEYIESKSEYQNKEYKAKQVDSLINSIEQLVDLEVKCDIFEKLDKVQDEDFIQYLSKSANKRNFTKKELKKIPDNIPEDILFYIKTYISGTFEKKDMVIMENLHSDIILPYDFMKMSFLVVPKDYTVKKETQFEIAGIDTSNIKHKYVYDVLFGLRKYVQENKETLLTYKTDYNNNLEDFMNHVIEGYLGELFNDDLGFDYQRALIDNFTEQSYKNQIKLDELKTLYESEKEKSKFEHIQKVHNACLEPELFPFDEESFNDQSACILDDIDELERLISGEDDWWWDNHYIYLCDYMKKDKNTLELLNRILSS</sequence>
<reference evidence="1 2" key="1">
    <citation type="journal article" date="2014" name="Virology">
        <title>Genome of brown tide virus (AaV), the little giant of the Megaviridae, elucidates NCLDV genome expansion and host-virus coevolution.</title>
        <authorList>
            <person name="Moniruzzaman M."/>
            <person name="LeCleir G.R."/>
            <person name="Brown C.M."/>
            <person name="Gobler C.J."/>
            <person name="Bidle K.D."/>
            <person name="Wilson W.H."/>
            <person name="Wilhelm S.W."/>
        </authorList>
    </citation>
    <scope>NUCLEOTIDE SEQUENCE [LARGE SCALE GENOMIC DNA]</scope>
    <source>
        <strain evidence="1">BtV-01</strain>
    </source>
</reference>
<gene>
    <name evidence="1" type="ORF">AaV_020</name>
</gene>
<dbReference type="GeneID" id="20041395"/>
<organism evidence="1 2">
    <name type="scientific">Aureococcus anophagefferens virus</name>
    <dbReference type="NCBI Taxonomy" id="1474867"/>
    <lineage>
        <taxon>Viruses</taxon>
        <taxon>Varidnaviria</taxon>
        <taxon>Bamfordvirae</taxon>
        <taxon>Nucleocytoviricota</taxon>
        <taxon>Megaviricetes</taxon>
        <taxon>Imitervirales</taxon>
        <taxon>Schizomimiviridae</taxon>
        <taxon>Kratosvirus</taxon>
        <taxon>Kratosvirus quantuckense</taxon>
    </lineage>
</organism>
<evidence type="ECO:0000313" key="1">
    <source>
        <dbReference type="EMBL" id="AII16951.1"/>
    </source>
</evidence>